<keyword evidence="4 5" id="KW-0472">Membrane</keyword>
<keyword evidence="2 5" id="KW-0812">Transmembrane</keyword>
<evidence type="ECO:0000256" key="1">
    <source>
        <dbReference type="ARBA" id="ARBA00004127"/>
    </source>
</evidence>
<comment type="subcellular location">
    <subcellularLocation>
        <location evidence="1">Endomembrane system</location>
        <topology evidence="1">Multi-pass membrane protein</topology>
    </subcellularLocation>
</comment>
<dbReference type="PANTHER" id="PTHR43847:SF1">
    <property type="entry name" value="BLL3993 PROTEIN"/>
    <property type="match status" value="1"/>
</dbReference>
<dbReference type="Pfam" id="PF04191">
    <property type="entry name" value="PEMT"/>
    <property type="match status" value="1"/>
</dbReference>
<organism evidence="6">
    <name type="scientific">hydrothermal vent metagenome</name>
    <dbReference type="NCBI Taxonomy" id="652676"/>
    <lineage>
        <taxon>unclassified sequences</taxon>
        <taxon>metagenomes</taxon>
        <taxon>ecological metagenomes</taxon>
    </lineage>
</organism>
<keyword evidence="3 5" id="KW-1133">Transmembrane helix</keyword>
<evidence type="ECO:0000256" key="5">
    <source>
        <dbReference type="SAM" id="Phobius"/>
    </source>
</evidence>
<sequence length="185" mass="21575">MRVYVKPKCLIIQLNSLKNVTIKQGAHETLTFQASRLIMPLQQTMLFVIIQFICIGLILIPFGPINHPYGLLASLPGLILAWAAIRQIRKMGPGRFNIRPTPKENSVLVTNGIYHYIRHPMYSSVLLSMLGPVLMYWHTTNTIIYAVLLINLLAKLHYEERLWLQRDPRYRNYCRQTKRLIPFIY</sequence>
<dbReference type="GO" id="GO:0012505">
    <property type="term" value="C:endomembrane system"/>
    <property type="evidence" value="ECO:0007669"/>
    <property type="project" value="UniProtKB-SubCell"/>
</dbReference>
<feature type="transmembrane region" description="Helical" evidence="5">
    <location>
        <begin position="45"/>
        <end position="63"/>
    </location>
</feature>
<evidence type="ECO:0000256" key="3">
    <source>
        <dbReference type="ARBA" id="ARBA00022989"/>
    </source>
</evidence>
<dbReference type="PANTHER" id="PTHR43847">
    <property type="entry name" value="BLL3993 PROTEIN"/>
    <property type="match status" value="1"/>
</dbReference>
<evidence type="ECO:0000256" key="4">
    <source>
        <dbReference type="ARBA" id="ARBA00023136"/>
    </source>
</evidence>
<reference evidence="6" key="1">
    <citation type="submission" date="2018-06" db="EMBL/GenBank/DDBJ databases">
        <authorList>
            <person name="Zhirakovskaya E."/>
        </authorList>
    </citation>
    <scope>NUCLEOTIDE SEQUENCE</scope>
</reference>
<dbReference type="Gene3D" id="1.20.120.1630">
    <property type="match status" value="1"/>
</dbReference>
<protein>
    <recommendedName>
        <fullName evidence="7">Isoprenylcysteine carboxylmethyltransferase family protein</fullName>
    </recommendedName>
</protein>
<dbReference type="InterPro" id="IPR007318">
    <property type="entry name" value="Phopholipid_MeTrfase"/>
</dbReference>
<evidence type="ECO:0000256" key="2">
    <source>
        <dbReference type="ARBA" id="ARBA00022692"/>
    </source>
</evidence>
<evidence type="ECO:0008006" key="7">
    <source>
        <dbReference type="Google" id="ProtNLM"/>
    </source>
</evidence>
<dbReference type="EMBL" id="UOEX01000276">
    <property type="protein sequence ID" value="VAW39175.1"/>
    <property type="molecule type" value="Genomic_DNA"/>
</dbReference>
<accession>A0A3B0V6G9</accession>
<dbReference type="AlphaFoldDB" id="A0A3B0V6G9"/>
<dbReference type="InterPro" id="IPR052527">
    <property type="entry name" value="Metal_cation-efflux_comp"/>
</dbReference>
<evidence type="ECO:0000313" key="6">
    <source>
        <dbReference type="EMBL" id="VAW39175.1"/>
    </source>
</evidence>
<proteinExistence type="predicted"/>
<name>A0A3B0V6G9_9ZZZZ</name>
<gene>
    <name evidence="6" type="ORF">MNBD_DELTA03-866</name>
</gene>
<feature type="transmembrane region" description="Helical" evidence="5">
    <location>
        <begin position="143"/>
        <end position="158"/>
    </location>
</feature>